<reference evidence="1 2" key="1">
    <citation type="journal article" date="2018" name="Front. Plant Sci.">
        <title>Red Clover (Trifolium pratense) and Zigzag Clover (T. medium) - A Picture of Genomic Similarities and Differences.</title>
        <authorList>
            <person name="Dluhosova J."/>
            <person name="Istvanek J."/>
            <person name="Nedelnik J."/>
            <person name="Repkova J."/>
        </authorList>
    </citation>
    <scope>NUCLEOTIDE SEQUENCE [LARGE SCALE GENOMIC DNA]</scope>
    <source>
        <strain evidence="2">cv. 10/8</strain>
        <tissue evidence="1">Leaf</tissue>
    </source>
</reference>
<dbReference type="Proteomes" id="UP000265520">
    <property type="component" value="Unassembled WGS sequence"/>
</dbReference>
<keyword evidence="2" id="KW-1185">Reference proteome</keyword>
<organism evidence="1 2">
    <name type="scientific">Trifolium medium</name>
    <dbReference type="NCBI Taxonomy" id="97028"/>
    <lineage>
        <taxon>Eukaryota</taxon>
        <taxon>Viridiplantae</taxon>
        <taxon>Streptophyta</taxon>
        <taxon>Embryophyta</taxon>
        <taxon>Tracheophyta</taxon>
        <taxon>Spermatophyta</taxon>
        <taxon>Magnoliopsida</taxon>
        <taxon>eudicotyledons</taxon>
        <taxon>Gunneridae</taxon>
        <taxon>Pentapetalae</taxon>
        <taxon>rosids</taxon>
        <taxon>fabids</taxon>
        <taxon>Fabales</taxon>
        <taxon>Fabaceae</taxon>
        <taxon>Papilionoideae</taxon>
        <taxon>50 kb inversion clade</taxon>
        <taxon>NPAAA clade</taxon>
        <taxon>Hologalegina</taxon>
        <taxon>IRL clade</taxon>
        <taxon>Trifolieae</taxon>
        <taxon>Trifolium</taxon>
    </lineage>
</organism>
<protein>
    <submittedName>
        <fullName evidence="1">Uncharacterized protein</fullName>
    </submittedName>
</protein>
<sequence length="96" mass="11220">MNFLLSHRPSMASPTHKRALMVGMGYLNDFKQKSIPCFDHDVFGVKDFIEERYAFNPNNIQVMFDADYYFTENPTAENVYNRLLELVLQSKYGNTL</sequence>
<dbReference type="EMBL" id="LXQA010069028">
    <property type="protein sequence ID" value="MCI08438.1"/>
    <property type="molecule type" value="Genomic_DNA"/>
</dbReference>
<dbReference type="AlphaFoldDB" id="A0A392P8P9"/>
<accession>A0A392P8P9</accession>
<name>A0A392P8P9_9FABA</name>
<proteinExistence type="predicted"/>
<evidence type="ECO:0000313" key="2">
    <source>
        <dbReference type="Proteomes" id="UP000265520"/>
    </source>
</evidence>
<dbReference type="Gene3D" id="3.40.50.12660">
    <property type="match status" value="1"/>
</dbReference>
<feature type="non-terminal residue" evidence="1">
    <location>
        <position position="96"/>
    </location>
</feature>
<comment type="caution">
    <text evidence="1">The sequence shown here is derived from an EMBL/GenBank/DDBJ whole genome shotgun (WGS) entry which is preliminary data.</text>
</comment>
<evidence type="ECO:0000313" key="1">
    <source>
        <dbReference type="EMBL" id="MCI08438.1"/>
    </source>
</evidence>